<dbReference type="InParanoid" id="U2FJA5"/>
<reference evidence="6 7" key="1">
    <citation type="journal article" date="2011" name="J. Bacteriol.">
        <title>Genome sequence of Haloplasma contractile, an unusual contractile bacterium from a deep-sea anoxic brine lake.</title>
        <authorList>
            <person name="Antunes A."/>
            <person name="Alam I."/>
            <person name="El Dorry H."/>
            <person name="Siam R."/>
            <person name="Robertson A."/>
            <person name="Bajic V.B."/>
            <person name="Stingl U."/>
        </authorList>
    </citation>
    <scope>NUCLEOTIDE SEQUENCE [LARGE SCALE GENOMIC DNA]</scope>
    <source>
        <strain evidence="6 7">SSD-17B</strain>
    </source>
</reference>
<dbReference type="GO" id="GO:0016757">
    <property type="term" value="F:glycosyltransferase activity"/>
    <property type="evidence" value="ECO:0007669"/>
    <property type="project" value="UniProtKB-KW"/>
</dbReference>
<dbReference type="EMBL" id="AFNU02000003">
    <property type="protein sequence ID" value="ERJ12930.1"/>
    <property type="molecule type" value="Genomic_DNA"/>
</dbReference>
<evidence type="ECO:0000313" key="6">
    <source>
        <dbReference type="EMBL" id="ERJ12930.1"/>
    </source>
</evidence>
<sequence>MAKKLNIHCDLNNLKMEIAIIYDKNVIIYNTNSNYVKIVLGNRYVCWMGKSQEVPLMKICMFVWNNFTSDARVMREASALAYEGHEVHLIAVRYPYSLKLPKEEIINNGIRVHRVRKYPLIFIMVKEMLTKYKNNLSKWLFFFSAFLFFILMLLMLFDHFALTIFFLLGLTLMMTNKFISIASFLNVSLLMTLKGFFGRYDVYHAHDLNTLPQATLCSILKHKKLIYDSHEVQTSRSGYKGPWFGWLERFLLVFVDRMIMTTHTRAKYTEKRYGISPVVVHNYSFYINYNKVKKFDLYEHLAINPKKKILLYQGGVQVGRGLETLIKAVPFVKEDGVFVFVGPTFKGFRNRLKRLVEKLQVNNRVYFIDKVPLYELPTYTKNAYIGFQLLHNTNFNHYSALSNKLFEYMMMHVPVVTCDLPEIEKIVNETKIGIATDCTCEKNLAKAINRFLEDEKFHAECVKHCQSAKHIYNWEQEKHTLIELYNGILEKQHKSIRRQKHSIHDPRH</sequence>
<dbReference type="Proteomes" id="UP000005707">
    <property type="component" value="Unassembled WGS sequence"/>
</dbReference>
<comment type="caution">
    <text evidence="6">The sequence shown here is derived from an EMBL/GenBank/DDBJ whole genome shotgun (WGS) entry which is preliminary data.</text>
</comment>
<evidence type="ECO:0000259" key="5">
    <source>
        <dbReference type="Pfam" id="PF13439"/>
    </source>
</evidence>
<feature type="transmembrane region" description="Helical" evidence="3">
    <location>
        <begin position="139"/>
        <end position="172"/>
    </location>
</feature>
<accession>U2FJA5</accession>
<keyword evidence="3" id="KW-0472">Membrane</keyword>
<dbReference type="Pfam" id="PF13439">
    <property type="entry name" value="Glyco_transf_4"/>
    <property type="match status" value="1"/>
</dbReference>
<dbReference type="PANTHER" id="PTHR12526">
    <property type="entry name" value="GLYCOSYLTRANSFERASE"/>
    <property type="match status" value="1"/>
</dbReference>
<feature type="domain" description="Glycosyltransferase subfamily 4-like N-terminal" evidence="5">
    <location>
        <begin position="189"/>
        <end position="282"/>
    </location>
</feature>
<evidence type="ECO:0000256" key="1">
    <source>
        <dbReference type="ARBA" id="ARBA00022676"/>
    </source>
</evidence>
<evidence type="ECO:0000259" key="4">
    <source>
        <dbReference type="Pfam" id="PF00534"/>
    </source>
</evidence>
<dbReference type="InterPro" id="IPR028098">
    <property type="entry name" value="Glyco_trans_4-like_N"/>
</dbReference>
<keyword evidence="2 6" id="KW-0808">Transferase</keyword>
<dbReference type="PANTHER" id="PTHR12526:SF629">
    <property type="entry name" value="TEICHURONIC ACID BIOSYNTHESIS GLYCOSYLTRANSFERASE TUAH-RELATED"/>
    <property type="match status" value="1"/>
</dbReference>
<dbReference type="Pfam" id="PF00534">
    <property type="entry name" value="Glycos_transf_1"/>
    <property type="match status" value="1"/>
</dbReference>
<protein>
    <submittedName>
        <fullName evidence="6">Glycosyl transferase group 1 family protein</fullName>
    </submittedName>
</protein>
<dbReference type="STRING" id="1033810.HLPCO_001270"/>
<gene>
    <name evidence="6" type="ORF">HLPCO_001270</name>
</gene>
<reference evidence="6 7" key="2">
    <citation type="journal article" date="2013" name="PLoS ONE">
        <title>INDIGO - INtegrated Data Warehouse of MIcrobial GenOmes with Examples from the Red Sea Extremophiles.</title>
        <authorList>
            <person name="Alam I."/>
            <person name="Antunes A."/>
            <person name="Kamau A.A."/>
            <person name="Ba Alawi W."/>
            <person name="Kalkatawi M."/>
            <person name="Stingl U."/>
            <person name="Bajic V.B."/>
        </authorList>
    </citation>
    <scope>NUCLEOTIDE SEQUENCE [LARGE SCALE GENOMIC DNA]</scope>
    <source>
        <strain evidence="6 7">SSD-17B</strain>
    </source>
</reference>
<keyword evidence="3" id="KW-0812">Transmembrane</keyword>
<dbReference type="eggNOG" id="COG0438">
    <property type="taxonomic scope" value="Bacteria"/>
</dbReference>
<evidence type="ECO:0000256" key="2">
    <source>
        <dbReference type="ARBA" id="ARBA00022679"/>
    </source>
</evidence>
<feature type="domain" description="Glycosyl transferase family 1" evidence="4">
    <location>
        <begin position="300"/>
        <end position="463"/>
    </location>
</feature>
<keyword evidence="3" id="KW-1133">Transmembrane helix</keyword>
<dbReference type="AlphaFoldDB" id="U2FJA5"/>
<proteinExistence type="predicted"/>
<evidence type="ECO:0000256" key="3">
    <source>
        <dbReference type="SAM" id="Phobius"/>
    </source>
</evidence>
<keyword evidence="7" id="KW-1185">Reference proteome</keyword>
<keyword evidence="1" id="KW-0328">Glycosyltransferase</keyword>
<name>U2FJA5_9MOLU</name>
<evidence type="ECO:0000313" key="7">
    <source>
        <dbReference type="Proteomes" id="UP000005707"/>
    </source>
</evidence>
<organism evidence="6 7">
    <name type="scientific">Haloplasma contractile SSD-17B</name>
    <dbReference type="NCBI Taxonomy" id="1033810"/>
    <lineage>
        <taxon>Bacteria</taxon>
        <taxon>Bacillati</taxon>
        <taxon>Mycoplasmatota</taxon>
        <taxon>Mollicutes</taxon>
        <taxon>Haloplasmatales</taxon>
        <taxon>Haloplasmataceae</taxon>
        <taxon>Haloplasma</taxon>
    </lineage>
</organism>
<dbReference type="InterPro" id="IPR001296">
    <property type="entry name" value="Glyco_trans_1"/>
</dbReference>
<dbReference type="Gene3D" id="3.40.50.2000">
    <property type="entry name" value="Glycogen Phosphorylase B"/>
    <property type="match status" value="2"/>
</dbReference>
<dbReference type="SUPFAM" id="SSF53756">
    <property type="entry name" value="UDP-Glycosyltransferase/glycogen phosphorylase"/>
    <property type="match status" value="1"/>
</dbReference>